<gene>
    <name evidence="2" type="ORF">CgunFtcFv8_007771</name>
</gene>
<dbReference type="Pfam" id="PF16064">
    <property type="entry name" value="DUF4806"/>
    <property type="match status" value="1"/>
</dbReference>
<evidence type="ECO:0000259" key="1">
    <source>
        <dbReference type="Pfam" id="PF16064"/>
    </source>
</evidence>
<name>A0AAN8CHN7_CHAGU</name>
<dbReference type="PANTHER" id="PTHR34153:SF2">
    <property type="entry name" value="SI:CH211-262H13.3-RELATED"/>
    <property type="match status" value="1"/>
</dbReference>
<evidence type="ECO:0000313" key="3">
    <source>
        <dbReference type="Proteomes" id="UP001331515"/>
    </source>
</evidence>
<organism evidence="2 3">
    <name type="scientific">Champsocephalus gunnari</name>
    <name type="common">Mackerel icefish</name>
    <dbReference type="NCBI Taxonomy" id="52237"/>
    <lineage>
        <taxon>Eukaryota</taxon>
        <taxon>Metazoa</taxon>
        <taxon>Chordata</taxon>
        <taxon>Craniata</taxon>
        <taxon>Vertebrata</taxon>
        <taxon>Euteleostomi</taxon>
        <taxon>Actinopterygii</taxon>
        <taxon>Neopterygii</taxon>
        <taxon>Teleostei</taxon>
        <taxon>Neoteleostei</taxon>
        <taxon>Acanthomorphata</taxon>
        <taxon>Eupercaria</taxon>
        <taxon>Perciformes</taxon>
        <taxon>Notothenioidei</taxon>
        <taxon>Channichthyidae</taxon>
        <taxon>Champsocephalus</taxon>
    </lineage>
</organism>
<accession>A0AAN8CHN7</accession>
<reference evidence="2 3" key="1">
    <citation type="journal article" date="2023" name="Mol. Biol. Evol.">
        <title>Genomics of Secondarily Temperate Adaptation in the Only Non-Antarctic Icefish.</title>
        <authorList>
            <person name="Rivera-Colon A.G."/>
            <person name="Rayamajhi N."/>
            <person name="Minhas B.F."/>
            <person name="Madrigal G."/>
            <person name="Bilyk K.T."/>
            <person name="Yoon V."/>
            <person name="Hune M."/>
            <person name="Gregory S."/>
            <person name="Cheng C.H.C."/>
            <person name="Catchen J.M."/>
        </authorList>
    </citation>
    <scope>NUCLEOTIDE SEQUENCE [LARGE SCALE GENOMIC DNA]</scope>
    <source>
        <tissue evidence="2">White muscle</tissue>
    </source>
</reference>
<dbReference type="InterPro" id="IPR032071">
    <property type="entry name" value="DUF4806"/>
</dbReference>
<comment type="caution">
    <text evidence="2">The sequence shown here is derived from an EMBL/GenBank/DDBJ whole genome shotgun (WGS) entry which is preliminary data.</text>
</comment>
<dbReference type="EMBL" id="JAURVH010001531">
    <property type="protein sequence ID" value="KAK5904046.1"/>
    <property type="molecule type" value="Genomic_DNA"/>
</dbReference>
<dbReference type="Proteomes" id="UP001331515">
    <property type="component" value="Unassembled WGS sequence"/>
</dbReference>
<proteinExistence type="predicted"/>
<dbReference type="AlphaFoldDB" id="A0AAN8CHN7"/>
<dbReference type="PANTHER" id="PTHR34153">
    <property type="entry name" value="SI:CH211-262H13.3-RELATED-RELATED"/>
    <property type="match status" value="1"/>
</dbReference>
<evidence type="ECO:0000313" key="2">
    <source>
        <dbReference type="EMBL" id="KAK5904046.1"/>
    </source>
</evidence>
<feature type="domain" description="DUF4806" evidence="1">
    <location>
        <begin position="19"/>
        <end position="89"/>
    </location>
</feature>
<sequence>MQKIPGEPAGGPDPLGRDILPLKDVTSLLALEKRVREEADLQNKMITALSAIGGLDVKDCVWRVMKHCFTNSLAKQLNWRGINGKTAFHGLQLKDVITGTVRNNRLTATATDQESDHTLLILNSCLTVIEKRGDGVVLPTAML</sequence>
<protein>
    <recommendedName>
        <fullName evidence="1">DUF4806 domain-containing protein</fullName>
    </recommendedName>
</protein>
<keyword evidence="3" id="KW-1185">Reference proteome</keyword>